<feature type="region of interest" description="Disordered" evidence="1">
    <location>
        <begin position="159"/>
        <end position="253"/>
    </location>
</feature>
<gene>
    <name evidence="2" type="ORF">VP01_4531g1</name>
</gene>
<evidence type="ECO:0000313" key="3">
    <source>
        <dbReference type="Proteomes" id="UP000037035"/>
    </source>
</evidence>
<dbReference type="AlphaFoldDB" id="A0A0L6UNY7"/>
<name>A0A0L6UNY7_9BASI</name>
<accession>A0A0L6UNY7</accession>
<keyword evidence="3" id="KW-1185">Reference proteome</keyword>
<dbReference type="STRING" id="27349.A0A0L6UNY7"/>
<reference evidence="2 3" key="1">
    <citation type="submission" date="2015-08" db="EMBL/GenBank/DDBJ databases">
        <title>Next Generation Sequencing and Analysis of the Genome of Puccinia sorghi L Schw, the Causal Agent of Maize Common Rust.</title>
        <authorList>
            <person name="Rochi L."/>
            <person name="Burguener G."/>
            <person name="Darino M."/>
            <person name="Turjanski A."/>
            <person name="Kreff E."/>
            <person name="Dieguez M.J."/>
            <person name="Sacco F."/>
        </authorList>
    </citation>
    <scope>NUCLEOTIDE SEQUENCE [LARGE SCALE GENOMIC DNA]</scope>
    <source>
        <strain evidence="2 3">RO10H11247</strain>
    </source>
</reference>
<organism evidence="2 3">
    <name type="scientific">Puccinia sorghi</name>
    <dbReference type="NCBI Taxonomy" id="27349"/>
    <lineage>
        <taxon>Eukaryota</taxon>
        <taxon>Fungi</taxon>
        <taxon>Dikarya</taxon>
        <taxon>Basidiomycota</taxon>
        <taxon>Pucciniomycotina</taxon>
        <taxon>Pucciniomycetes</taxon>
        <taxon>Pucciniales</taxon>
        <taxon>Pucciniaceae</taxon>
        <taxon>Puccinia</taxon>
    </lineage>
</organism>
<evidence type="ECO:0000256" key="1">
    <source>
        <dbReference type="SAM" id="MobiDB-lite"/>
    </source>
</evidence>
<dbReference type="Proteomes" id="UP000037035">
    <property type="component" value="Unassembled WGS sequence"/>
</dbReference>
<proteinExistence type="predicted"/>
<evidence type="ECO:0000313" key="2">
    <source>
        <dbReference type="EMBL" id="KNZ50241.1"/>
    </source>
</evidence>
<dbReference type="VEuPathDB" id="FungiDB:VP01_4531g1"/>
<dbReference type="EMBL" id="LAVV01009648">
    <property type="protein sequence ID" value="KNZ50241.1"/>
    <property type="molecule type" value="Genomic_DNA"/>
</dbReference>
<sequence length="253" mass="28912">MAAIKTFRELVAGGAYNFMNLTSTMCTIPGSITTQKRRRRKENLSKMKKENFFKLHVKGSEKNATSLQSTITFQNNKFKSSSRCKHTVMMKAGNTFFERLDDCIKVAEGNKGKRNPTRRHRSAKVWITWNWLCSSPNQVILCDSRCLKRNFMEHHESELPCEDEDDSAYGGSIDLQHTDGEDDSDGKYMSDNEDDKNDSGEDKVMQVAGRSGTRGSNENYEEFDDNNNNMKVENFGKGTYSGGLTDDEWNMWQ</sequence>
<protein>
    <submittedName>
        <fullName evidence="2">Uncharacterized protein</fullName>
    </submittedName>
</protein>
<comment type="caution">
    <text evidence="2">The sequence shown here is derived from an EMBL/GenBank/DDBJ whole genome shotgun (WGS) entry which is preliminary data.</text>
</comment>